<dbReference type="RefSeq" id="XP_030072534.1">
    <property type="nucleotide sequence ID" value="XM_030216674.1"/>
</dbReference>
<feature type="transmembrane region" description="Helical" evidence="1">
    <location>
        <begin position="170"/>
        <end position="191"/>
    </location>
</feature>
<dbReference type="SUPFAM" id="SSF48726">
    <property type="entry name" value="Immunoglobulin"/>
    <property type="match status" value="1"/>
</dbReference>
<dbReference type="AlphaFoldDB" id="A0A6P7ZA13"/>
<evidence type="ECO:0000256" key="1">
    <source>
        <dbReference type="SAM" id="Phobius"/>
    </source>
</evidence>
<dbReference type="KEGG" id="muo:115478982"/>
<dbReference type="InterPro" id="IPR007110">
    <property type="entry name" value="Ig-like_dom"/>
</dbReference>
<dbReference type="Pfam" id="PF07686">
    <property type="entry name" value="V-set"/>
    <property type="match status" value="1"/>
</dbReference>
<dbReference type="InParanoid" id="A0A6P7ZA13"/>
<dbReference type="SMART" id="SM00409">
    <property type="entry name" value="IG"/>
    <property type="match status" value="1"/>
</dbReference>
<keyword evidence="1" id="KW-0812">Transmembrane</keyword>
<dbReference type="PANTHER" id="PTHR15264">
    <property type="entry name" value="PROGRAMMED CELL DEATH PROTEIN 1"/>
    <property type="match status" value="1"/>
</dbReference>
<dbReference type="CTD" id="5133"/>
<name>A0A6P7ZA13_9AMPH</name>
<keyword evidence="2" id="KW-0732">Signal</keyword>
<dbReference type="InterPro" id="IPR036179">
    <property type="entry name" value="Ig-like_dom_sf"/>
</dbReference>
<gene>
    <name evidence="5" type="primary">PDCD1</name>
</gene>
<dbReference type="Gene3D" id="2.60.40.10">
    <property type="entry name" value="Immunoglobulins"/>
    <property type="match status" value="1"/>
</dbReference>
<feature type="signal peptide" evidence="2">
    <location>
        <begin position="1"/>
        <end position="28"/>
    </location>
</feature>
<dbReference type="InterPro" id="IPR003599">
    <property type="entry name" value="Ig_sub"/>
</dbReference>
<keyword evidence="1" id="KW-0472">Membrane</keyword>
<dbReference type="InterPro" id="IPR013783">
    <property type="entry name" value="Ig-like_fold"/>
</dbReference>
<feature type="chain" id="PRO_5028070850" evidence="2">
    <location>
        <begin position="29"/>
        <end position="267"/>
    </location>
</feature>
<keyword evidence="1" id="KW-1133">Transmembrane helix</keyword>
<sequence length="267" mass="30095">MKCLKLISSICVMMLCQVPSILLTQSDGKLVLRRSFPELPPHPGATVRFSCNISMVQYNYAELRMNWYKTCYSSKSDMIVQFSPQNTSVTDARFEIRWNRTTGIAELSIRDLWYNDSGSYCCMLIDVTSRGISTSNLLNLTVTEKIEEPSTVTPEVVPPHTSNITVPVSVTSASIAVLLLLLLGYVLFLLIRKTEERKKPQSDSKHLDKEPQALPVYTVDYGVLEFQTDGSTKMPPQVPSPDNVEYATIIFPEPEPANKKKRRQKPV</sequence>
<evidence type="ECO:0000256" key="2">
    <source>
        <dbReference type="SAM" id="SignalP"/>
    </source>
</evidence>
<dbReference type="GO" id="GO:0050777">
    <property type="term" value="P:negative regulation of immune response"/>
    <property type="evidence" value="ECO:0007669"/>
    <property type="project" value="InterPro"/>
</dbReference>
<protein>
    <submittedName>
        <fullName evidence="5">Programmed cell death protein 1</fullName>
    </submittedName>
</protein>
<dbReference type="GO" id="GO:0009897">
    <property type="term" value="C:external side of plasma membrane"/>
    <property type="evidence" value="ECO:0007669"/>
    <property type="project" value="TreeGrafter"/>
</dbReference>
<dbReference type="PROSITE" id="PS50835">
    <property type="entry name" value="IG_LIKE"/>
    <property type="match status" value="1"/>
</dbReference>
<dbReference type="GO" id="GO:0070234">
    <property type="term" value="P:positive regulation of T cell apoptotic process"/>
    <property type="evidence" value="ECO:0007669"/>
    <property type="project" value="TreeGrafter"/>
</dbReference>
<dbReference type="OrthoDB" id="9940233at2759"/>
<dbReference type="GeneID" id="115478982"/>
<proteinExistence type="predicted"/>
<evidence type="ECO:0000313" key="4">
    <source>
        <dbReference type="Proteomes" id="UP000515156"/>
    </source>
</evidence>
<dbReference type="FunCoup" id="A0A6P7ZA13">
    <property type="interactions" value="597"/>
</dbReference>
<evidence type="ECO:0000313" key="5">
    <source>
        <dbReference type="RefSeq" id="XP_030072534.1"/>
    </source>
</evidence>
<reference evidence="5" key="1">
    <citation type="submission" date="2025-08" db="UniProtKB">
        <authorList>
            <consortium name="RefSeq"/>
        </authorList>
    </citation>
    <scope>IDENTIFICATION</scope>
</reference>
<feature type="domain" description="Ig-like" evidence="3">
    <location>
        <begin position="19"/>
        <end position="133"/>
    </location>
</feature>
<evidence type="ECO:0000259" key="3">
    <source>
        <dbReference type="PROSITE" id="PS50835"/>
    </source>
</evidence>
<keyword evidence="4" id="KW-1185">Reference proteome</keyword>
<dbReference type="Proteomes" id="UP000515156">
    <property type="component" value="Chromosome 10"/>
</dbReference>
<accession>A0A6P7ZA13</accession>
<dbReference type="InterPro" id="IPR013106">
    <property type="entry name" value="Ig_V-set"/>
</dbReference>
<organism evidence="4 5">
    <name type="scientific">Microcaecilia unicolor</name>
    <dbReference type="NCBI Taxonomy" id="1415580"/>
    <lineage>
        <taxon>Eukaryota</taxon>
        <taxon>Metazoa</taxon>
        <taxon>Chordata</taxon>
        <taxon>Craniata</taxon>
        <taxon>Vertebrata</taxon>
        <taxon>Euteleostomi</taxon>
        <taxon>Amphibia</taxon>
        <taxon>Gymnophiona</taxon>
        <taxon>Siphonopidae</taxon>
        <taxon>Microcaecilia</taxon>
    </lineage>
</organism>
<dbReference type="InterPro" id="IPR042379">
    <property type="entry name" value="PDCD1"/>
</dbReference>
<dbReference type="PANTHER" id="PTHR15264:SF2">
    <property type="entry name" value="PROGRAMMED CELL DEATH PROTEIN 1"/>
    <property type="match status" value="1"/>
</dbReference>